<accession>A0A3D8T3B9</accession>
<comment type="caution">
    <text evidence="2">The sequence shown here is derived from an EMBL/GenBank/DDBJ whole genome shotgun (WGS) entry which is preliminary data.</text>
</comment>
<dbReference type="OrthoDB" id="1708389at2759"/>
<dbReference type="EMBL" id="PVWQ01000001">
    <property type="protein sequence ID" value="RDW93030.1"/>
    <property type="molecule type" value="Genomic_DNA"/>
</dbReference>
<dbReference type="Proteomes" id="UP000256690">
    <property type="component" value="Unassembled WGS sequence"/>
</dbReference>
<dbReference type="GeneID" id="38110722"/>
<protein>
    <submittedName>
        <fullName evidence="2">Uncharacterized protein</fullName>
    </submittedName>
</protein>
<dbReference type="STRING" id="1810919.A0A3D8T3B9"/>
<dbReference type="PANTHER" id="PTHR38694">
    <property type="entry name" value="CONSERVED EXPRESSED PROTEIN"/>
    <property type="match status" value="1"/>
</dbReference>
<evidence type="ECO:0000256" key="1">
    <source>
        <dbReference type="SAM" id="MobiDB-lite"/>
    </source>
</evidence>
<dbReference type="InterPro" id="IPR021709">
    <property type="entry name" value="DUF3292"/>
</dbReference>
<sequence>MILSPSIRSSVFPPVPEKATQVQALSAKEESVPHVHAPPVNEGEAEEEAADLVNGITTSIQQDALGIPTDADPLEPDIALAPSAADDLQNGKPKKTSPAIGITLRVLSDITDLCERFSNLLHPSPPFTLIGPRLQLVGVLLSIFLLSSMVSSHVIVKSCSLAIGLAFFGDPVFKRAMDLLNTKIPNWKTYMDIEK</sequence>
<evidence type="ECO:0000313" key="3">
    <source>
        <dbReference type="Proteomes" id="UP000256690"/>
    </source>
</evidence>
<evidence type="ECO:0000313" key="2">
    <source>
        <dbReference type="EMBL" id="RDW93030.1"/>
    </source>
</evidence>
<name>A0A3D8T3B9_9EURO</name>
<keyword evidence="3" id="KW-1185">Reference proteome</keyword>
<dbReference type="PANTHER" id="PTHR38694:SF2">
    <property type="match status" value="1"/>
</dbReference>
<dbReference type="Pfam" id="PF11696">
    <property type="entry name" value="DUF3292"/>
    <property type="match status" value="1"/>
</dbReference>
<reference evidence="2 3" key="1">
    <citation type="journal article" date="2018" name="IMA Fungus">
        <title>IMA Genome-F 9: Draft genome sequence of Annulohypoxylon stygium, Aspergillus mulundensis, Berkeleyomyces basicola (syn. Thielaviopsis basicola), Ceratocystis smalleyi, two Cercospora beticola strains, Coleophoma cylindrospora, Fusarium fracticaudum, Phialophora cf. hyalina, and Morchella septimelata.</title>
        <authorList>
            <person name="Wingfield B.D."/>
            <person name="Bills G.F."/>
            <person name="Dong Y."/>
            <person name="Huang W."/>
            <person name="Nel W.J."/>
            <person name="Swalarsk-Parry B.S."/>
            <person name="Vaghefi N."/>
            <person name="Wilken P.M."/>
            <person name="An Z."/>
            <person name="de Beer Z.W."/>
            <person name="De Vos L."/>
            <person name="Chen L."/>
            <person name="Duong T.A."/>
            <person name="Gao Y."/>
            <person name="Hammerbacher A."/>
            <person name="Kikkert J.R."/>
            <person name="Li Y."/>
            <person name="Li H."/>
            <person name="Li K."/>
            <person name="Li Q."/>
            <person name="Liu X."/>
            <person name="Ma X."/>
            <person name="Naidoo K."/>
            <person name="Pethybridge S.J."/>
            <person name="Sun J."/>
            <person name="Steenkamp E.T."/>
            <person name="van der Nest M.A."/>
            <person name="van Wyk S."/>
            <person name="Wingfield M.J."/>
            <person name="Xiong C."/>
            <person name="Yue Q."/>
            <person name="Zhang X."/>
        </authorList>
    </citation>
    <scope>NUCLEOTIDE SEQUENCE [LARGE SCALE GENOMIC DNA]</scope>
    <source>
        <strain evidence="2 3">DSM 5745</strain>
    </source>
</reference>
<gene>
    <name evidence="2" type="ORF">DSM5745_00352</name>
</gene>
<organism evidence="2 3">
    <name type="scientific">Aspergillus mulundensis</name>
    <dbReference type="NCBI Taxonomy" id="1810919"/>
    <lineage>
        <taxon>Eukaryota</taxon>
        <taxon>Fungi</taxon>
        <taxon>Dikarya</taxon>
        <taxon>Ascomycota</taxon>
        <taxon>Pezizomycotina</taxon>
        <taxon>Eurotiomycetes</taxon>
        <taxon>Eurotiomycetidae</taxon>
        <taxon>Eurotiales</taxon>
        <taxon>Aspergillaceae</taxon>
        <taxon>Aspergillus</taxon>
        <taxon>Aspergillus subgen. Nidulantes</taxon>
    </lineage>
</organism>
<dbReference type="RefSeq" id="XP_026608213.1">
    <property type="nucleotide sequence ID" value="XM_026742368.1"/>
</dbReference>
<proteinExistence type="predicted"/>
<dbReference type="AlphaFoldDB" id="A0A3D8T3B9"/>
<feature type="region of interest" description="Disordered" evidence="1">
    <location>
        <begin position="22"/>
        <end position="45"/>
    </location>
</feature>